<dbReference type="Pfam" id="PF02138">
    <property type="entry name" value="Beach"/>
    <property type="match status" value="1"/>
</dbReference>
<dbReference type="Pfam" id="PF14844">
    <property type="entry name" value="PH_BEACH"/>
    <property type="match status" value="1"/>
</dbReference>
<evidence type="ECO:0000256" key="3">
    <source>
        <dbReference type="PROSITE-ProRule" id="PRU00221"/>
    </source>
</evidence>
<evidence type="ECO:0000259" key="5">
    <source>
        <dbReference type="PROSITE" id="PS51783"/>
    </source>
</evidence>
<gene>
    <name evidence="7" type="primary">WDFY4</name>
</gene>
<dbReference type="InterPro" id="IPR051944">
    <property type="entry name" value="BEACH_domain_protein"/>
</dbReference>
<dbReference type="Pfam" id="PF15787">
    <property type="entry name" value="DUF4704"/>
    <property type="match status" value="1"/>
</dbReference>
<evidence type="ECO:0000313" key="7">
    <source>
        <dbReference type="RefSeq" id="XP_072850959.1"/>
    </source>
</evidence>
<dbReference type="SMART" id="SM01026">
    <property type="entry name" value="Beach"/>
    <property type="match status" value="1"/>
</dbReference>
<dbReference type="InterPro" id="IPR000409">
    <property type="entry name" value="BEACH_dom"/>
</dbReference>
<dbReference type="SUPFAM" id="SSF50729">
    <property type="entry name" value="PH domain-like"/>
    <property type="match status" value="1"/>
</dbReference>
<dbReference type="SUPFAM" id="SSF50978">
    <property type="entry name" value="WD40 repeat-like"/>
    <property type="match status" value="1"/>
</dbReference>
<feature type="repeat" description="WD" evidence="3">
    <location>
        <begin position="2975"/>
        <end position="3016"/>
    </location>
</feature>
<dbReference type="InterPro" id="IPR011993">
    <property type="entry name" value="PH-like_dom_sf"/>
</dbReference>
<dbReference type="Gene3D" id="2.130.10.10">
    <property type="entry name" value="YVTN repeat-like/Quinoprotein amine dehydrogenase"/>
    <property type="match status" value="1"/>
</dbReference>
<proteinExistence type="predicted"/>
<dbReference type="Gene3D" id="1.10.1540.10">
    <property type="entry name" value="BEACH domain"/>
    <property type="match status" value="1"/>
</dbReference>
<dbReference type="SUPFAM" id="SSF81837">
    <property type="entry name" value="BEACH domain"/>
    <property type="match status" value="1"/>
</dbReference>
<dbReference type="InterPro" id="IPR023362">
    <property type="entry name" value="PH-BEACH_dom"/>
</dbReference>
<dbReference type="GeneID" id="110087771"/>
<dbReference type="PROSITE" id="PS51783">
    <property type="entry name" value="PH_BEACH"/>
    <property type="match status" value="1"/>
</dbReference>
<dbReference type="PANTHER" id="PTHR46108:SF3">
    <property type="entry name" value="WD REPEAT- AND FYVE DOMAIN-CONTAINING PROTEIN 4"/>
    <property type="match status" value="1"/>
</dbReference>
<dbReference type="Gene3D" id="2.30.29.30">
    <property type="entry name" value="Pleckstrin-homology domain (PH domain)/Phosphotyrosine-binding domain (PTB)"/>
    <property type="match status" value="1"/>
</dbReference>
<evidence type="ECO:0000256" key="1">
    <source>
        <dbReference type="ARBA" id="ARBA00022574"/>
    </source>
</evidence>
<keyword evidence="2" id="KW-0677">Repeat</keyword>
<dbReference type="CDD" id="cd06071">
    <property type="entry name" value="Beach"/>
    <property type="match status" value="1"/>
</dbReference>
<dbReference type="InterPro" id="IPR031570">
    <property type="entry name" value="NBEA/BDCP_DUF4704"/>
</dbReference>
<dbReference type="InterPro" id="IPR015943">
    <property type="entry name" value="WD40/YVTN_repeat-like_dom_sf"/>
</dbReference>
<dbReference type="PROSITE" id="PS50082">
    <property type="entry name" value="WD_REPEATS_2"/>
    <property type="match status" value="1"/>
</dbReference>
<dbReference type="PROSITE" id="PS50197">
    <property type="entry name" value="BEACH"/>
    <property type="match status" value="1"/>
</dbReference>
<organism evidence="6 7">
    <name type="scientific">Pogona vitticeps</name>
    <name type="common">central bearded dragon</name>
    <dbReference type="NCBI Taxonomy" id="103695"/>
    <lineage>
        <taxon>Eukaryota</taxon>
        <taxon>Metazoa</taxon>
        <taxon>Chordata</taxon>
        <taxon>Craniata</taxon>
        <taxon>Vertebrata</taxon>
        <taxon>Euteleostomi</taxon>
        <taxon>Lepidosauria</taxon>
        <taxon>Squamata</taxon>
        <taxon>Bifurcata</taxon>
        <taxon>Unidentata</taxon>
        <taxon>Episquamata</taxon>
        <taxon>Toxicofera</taxon>
        <taxon>Iguania</taxon>
        <taxon>Acrodonta</taxon>
        <taxon>Agamidae</taxon>
        <taxon>Amphibolurinae</taxon>
        <taxon>Pogona</taxon>
    </lineage>
</organism>
<keyword evidence="6" id="KW-1185">Reference proteome</keyword>
<dbReference type="Proteomes" id="UP001652642">
    <property type="component" value="Chromosome 3"/>
</dbReference>
<dbReference type="SUPFAM" id="SSF48371">
    <property type="entry name" value="ARM repeat"/>
    <property type="match status" value="1"/>
</dbReference>
<dbReference type="InterPro" id="IPR001680">
    <property type="entry name" value="WD40_rpt"/>
</dbReference>
<dbReference type="InterPro" id="IPR019775">
    <property type="entry name" value="WD40_repeat_CS"/>
</dbReference>
<evidence type="ECO:0000256" key="2">
    <source>
        <dbReference type="ARBA" id="ARBA00022737"/>
    </source>
</evidence>
<sequence>MTTVVEFPEQLEEVKDSHEDNSSQDQTVATRNDVMAIKTQLENQGKGGPSFLWETLTRQFLEYEKAAAFLCPEEQQRQLLAFLARFLKAWDHSDSNICFPNMQLLASETSKFLVKEMKKKLNGKSAEEARTAVWQFLQWQADEAADGYLLLRSIYLLSFGHLEQGIRWNIIKSGLPVMLLQCLNLFFFFPLEEAGGKSGVNQDDSQTQEMFVQTMLNIYAEEQAVEELLVTEDLQSLIIATASLWDQGSPSWKRPTSKVLQKISSVQSKNIISYLQATDCVKISIQNLSKLADSLPTCDICEAVNIILCFVKDSYRISPALLLEFENNGGYQLLMNLLLRYEGLLSSKEDASLRETLDFLTQLTVCGKTELKVSGNVTNPQLPQFNAKQALSSENRVRNLKAFQVLESLFRKTANPKLCQHILLAIKSIWMWDSMNFFLLEWSLQPISQFVGVIHLKPPIVQAQFFELVESVVFDLLYIPHEILKEIQCLIKENAEPGCTSCALCCLHRITQKDLLFTDIFRDSGLLGMLLAQLRKEAKILIKKGGSEASCQDQSGERSLISMMLKMVVALVMGSVRNTVILRDYGMVPYIKIFLDNELYRSDALTILEQLSVINAEEYMSIIIGALCSSTQGELCFILDLLKSLLRILENPKGRSAFRTSSGFNGLLSLLADMEGALQDPPSGLWASCGHSHMMELILHILQVIAAALYMDPINSNFFQKNGLFEKMAEDLGLLGCFSAQKWGLMTTQLSKTRSFAEFSEAAVCSSETFPIQLKSCISIFSFLDYMAKCDPFKFKSCLVEIKQDEDQLPVYIQKVKENREEPEDSFGDNDMDASLWTGSKDKSKDEDGMIVCPGAFCIMVKLLCKLYHKDHPELSWEIQYAVANHIQSLMKSEKSRQVACGAGLLDAIITSCLEVLHNTSNPLHLPVIRLFEKLASQSIEPDVLRKFLCFGIMSPPLASGFGMSQSTAFVNCRNSLCQAASSKGSETAVQNGSANDHQIPSASDTSWISNSSAMAFQTSMSLISMTTPRNLQPQSSCLTPSFVEFDMSFEGYGCLFLSSLATILGSSAEYSVSGGTGKVLGTRMFPPLDGLTFSSWFLVSKMGSVHNPHPLRFLTLVRHMARTEEEFVCFVVSFSPMDRSLSISTEEMLFQTLDMMEPEMKGHDQSSVLSQVQFECADLLATRQWHHLAVTVARETRWSCTVSAYIDGQKVGSAKMQYIQPLPGTFVSMDPSSFIDVYGYVATPPIWKQKSSLTWRQGPVYLFEEVISMENLQLMIRLGPRYCSNFQAVDLREGGSLSSVQTTTLVTPEKISFGISAMRSSYTTVKEIKDCYGEVDARLIAKELRISSRDNATPIFMAHNTAENLPGPLRTIGAVIVGSYSGTRVFQPSPAAISLNYIGGPAILLGLLAMANDDHTMYAAVKVLQSVLSNSATSENLMKQVNGYQILAYLLKRKAHMLNSRILQLALSIGGIADTSLDSITIRNFEVFQNIVCNFELWCNAPENLDFALFSHLIEILQSSRDGSWNMKLARQVQIVPKLVLLCSDPEITCSRVSSICAVLSHLLQNHFSVKDFLWIGLFLVYTLRPSSVDESQTCPDNVMKSLNEGISQTSTKMIWLRNQLLNMLLDVIQSNKFQLSSEIQEEAFHALGPDWFLMFIQGHVHPSTAVLAVRLLLHFLQNRALLRTFTEGMMAGLWIENNTVGLNVLMNNLKSHQQIPEHSPYLLSGFAELKAFLSHWIHVPEMYFFLSGLFLATPVTKLPDETKTNLDSMLQWLLRNHHADAVTRIGLCLEAGVLLLEMIKSLVNQTPTGTEDSWQNTYPGHIMQFFCLVYHMYSQDPLWYNSDFLQALALIVFPLEVPQGSCWNGCSPSGLAVASCNENCAGLPPSLLLNPAKKQVWDFIRLLLMETLLLSSAHEQWHPLEFLLEASAENSTTEQKRYFQTELLLCIIDVFHITIQDDGGIMKGNGDGQSASETVMPFLVNVSYFIQRLVEKLYAGMLDAEPMRILLFLTEHLTVVTKKDFLHKEASINALYNSLNRTILYYLSSYVSEQQRLLEVLHTLQLQWDIIFSIHNSSLEFITCLLYCLLLLKTTSSPEDHKIKGRELSDYSTLLSTDEEERMVQQKIQKAIEEIWIQLLSQKGKILEDAYKISLSVQMGDGDEKGKIVDMTPVWKEIVEEAWHHFLASEKKNSPKSVQGQYSRKIISWSGSLSSAAKTTFSKNIKQMGTKAKDFVSCLEEYRRHGQELYAILCKDHAERLLCAYNKSAKAWTNLEEQLFGKGGPWGPVFISSKWILDGYEGPARMRKRTRLNITCPTALPVRNKLSNFPLQAHQTYENASLPEKSQELILNEGKREMDCDQLTFFPSLCESFNSEELLEVCMERNIILQEFVEDEKIRYRQSVVIVQGHLALEGVLLFGQQHFYICKYFTLSHLEEVYCSRHCLSSISDSFIYSLCHKEQAMGQPTCSCYSYCDIKEIQPMRFLLQKVAFEIFFRNGYSIFLVFHNNDRKTNLKRFYSVRPDLKSKGVTEESINIRRSAGKEKPMLLKWQRREISNFEYLMYLNTLAGRTYSDLMQYPVFPWILADYHSQILDLNNPSTFRDLSKPMGAQTLERKMKFIQRYKEVENNEGNLSVQCHYCTHYSSAMIVASYLVRIEPFSQIFCSLQGGSFDVAERMFHSIQSAWESASRDNMTDVRELIPEFFYFPEFLTNCNQFELGSLQDGTSLGDIQLPPWAEGNPYKFVSLHRQALESDYVSAHLHHWIDLIFGSKQQGPAAVKAVNIFHPYFYGDQLQLDNIKDPLIKNTILGFVSNFGQIPKQLFTKPHPTRNALGKHPVGRENILFPCPAGQLPPSINSLHNLKFSSVTVKEAPQGPIGHVVCTEKGIWVVGKNKILLPPLWNKVFCWGFHDFTCCLTGYGSDKISTTFEAFADWGCCLCAVCPAPTTLITSGSSSVVCVWELSMARDGAACLCLKKPLYGHTQPVTCLAASTSYSIIVSGSTDRSCIIWDLNHLTHITQLPAHEACLSAVAINDSTGDIASCAGTILYLWNVNGQPLARASLTSSLAAIFSCCCFTEVIDWDVHGIIVTGDTAGGVQVWKVENTSHPYRSFPMSSQEDFSECQPNKGNKVEMPLVLCQELDLSMSPSEKPGKIMPAVTTIAVSRNYSKILAGNEHGKIHCWSADE</sequence>
<dbReference type="SMART" id="SM00320">
    <property type="entry name" value="WD40"/>
    <property type="match status" value="5"/>
</dbReference>
<dbReference type="Pfam" id="PF00400">
    <property type="entry name" value="WD40"/>
    <property type="match status" value="1"/>
</dbReference>
<reference evidence="7" key="1">
    <citation type="submission" date="2025-08" db="UniProtKB">
        <authorList>
            <consortium name="RefSeq"/>
        </authorList>
    </citation>
    <scope>IDENTIFICATION</scope>
</reference>
<dbReference type="InterPro" id="IPR016024">
    <property type="entry name" value="ARM-type_fold"/>
</dbReference>
<evidence type="ECO:0000259" key="4">
    <source>
        <dbReference type="PROSITE" id="PS50197"/>
    </source>
</evidence>
<dbReference type="RefSeq" id="XP_072850959.1">
    <property type="nucleotide sequence ID" value="XM_072994858.1"/>
</dbReference>
<dbReference type="PANTHER" id="PTHR46108">
    <property type="entry name" value="BLUE CHEESE"/>
    <property type="match status" value="1"/>
</dbReference>
<protein>
    <submittedName>
        <fullName evidence="7">WD repeat- and FYVE domain-containing protein 4 isoform X2</fullName>
    </submittedName>
</protein>
<evidence type="ECO:0000313" key="6">
    <source>
        <dbReference type="Proteomes" id="UP001652642"/>
    </source>
</evidence>
<dbReference type="CDD" id="cd01201">
    <property type="entry name" value="PH_BEACH"/>
    <property type="match status" value="1"/>
</dbReference>
<dbReference type="InterPro" id="IPR036322">
    <property type="entry name" value="WD40_repeat_dom_sf"/>
</dbReference>
<accession>A0ABM5FZZ7</accession>
<name>A0ABM5FZZ7_9SAUR</name>
<feature type="domain" description="BEACH-type PH" evidence="5">
    <location>
        <begin position="2391"/>
        <end position="2516"/>
    </location>
</feature>
<dbReference type="PROSITE" id="PS50294">
    <property type="entry name" value="WD_REPEATS_REGION"/>
    <property type="match status" value="1"/>
</dbReference>
<feature type="domain" description="BEACH" evidence="4">
    <location>
        <begin position="2533"/>
        <end position="2827"/>
    </location>
</feature>
<dbReference type="InterPro" id="IPR036372">
    <property type="entry name" value="BEACH_dom_sf"/>
</dbReference>
<keyword evidence="1 3" id="KW-0853">WD repeat</keyword>
<dbReference type="PROSITE" id="PS00678">
    <property type="entry name" value="WD_REPEATS_1"/>
    <property type="match status" value="1"/>
</dbReference>